<organism evidence="15 16">
    <name type="scientific">Cimex lectularius</name>
    <name type="common">Bed bug</name>
    <name type="synonym">Acanthia lectularia</name>
    <dbReference type="NCBI Taxonomy" id="79782"/>
    <lineage>
        <taxon>Eukaryota</taxon>
        <taxon>Metazoa</taxon>
        <taxon>Ecdysozoa</taxon>
        <taxon>Arthropoda</taxon>
        <taxon>Hexapoda</taxon>
        <taxon>Insecta</taxon>
        <taxon>Pterygota</taxon>
        <taxon>Neoptera</taxon>
        <taxon>Paraneoptera</taxon>
        <taxon>Hemiptera</taxon>
        <taxon>Heteroptera</taxon>
        <taxon>Panheteroptera</taxon>
        <taxon>Cimicomorpha</taxon>
        <taxon>Cimicidae</taxon>
        <taxon>Cimex</taxon>
    </lineage>
</organism>
<dbReference type="OrthoDB" id="437693at2759"/>
<dbReference type="PANTHER" id="PTHR10625">
    <property type="entry name" value="HISTONE DEACETYLASE HDAC1-RELATED"/>
    <property type="match status" value="1"/>
</dbReference>
<reference evidence="15" key="1">
    <citation type="submission" date="2022-01" db="UniProtKB">
        <authorList>
            <consortium name="EnsemblMetazoa"/>
        </authorList>
    </citation>
    <scope>IDENTIFICATION</scope>
</reference>
<comment type="subunit">
    <text evidence="12">Interacts with HDAC6.</text>
</comment>
<evidence type="ECO:0000256" key="7">
    <source>
        <dbReference type="ARBA" id="ARBA00023015"/>
    </source>
</evidence>
<dbReference type="GO" id="GO:0141221">
    <property type="term" value="F:histone deacetylase activity, hydrolytic mechanism"/>
    <property type="evidence" value="ECO:0007669"/>
    <property type="project" value="UniProtKB-EC"/>
</dbReference>
<keyword evidence="9" id="KW-0539">Nucleus</keyword>
<dbReference type="CTD" id="79885"/>
<dbReference type="GO" id="GO:0040029">
    <property type="term" value="P:epigenetic regulation of gene expression"/>
    <property type="evidence" value="ECO:0007669"/>
    <property type="project" value="TreeGrafter"/>
</dbReference>
<evidence type="ECO:0000256" key="1">
    <source>
        <dbReference type="ARBA" id="ARBA00004123"/>
    </source>
</evidence>
<keyword evidence="5" id="KW-0378">Hydrolase</keyword>
<evidence type="ECO:0000256" key="11">
    <source>
        <dbReference type="ARBA" id="ARBA00059784"/>
    </source>
</evidence>
<dbReference type="KEGG" id="clec:106664136"/>
<dbReference type="InterPro" id="IPR000286">
    <property type="entry name" value="HDACs"/>
</dbReference>
<dbReference type="InterPro" id="IPR023696">
    <property type="entry name" value="Ureohydrolase_dom_sf"/>
</dbReference>
<name>A0A8I6TCY6_CIMLE</name>
<dbReference type="Proteomes" id="UP000494040">
    <property type="component" value="Unassembled WGS sequence"/>
</dbReference>
<dbReference type="GeneID" id="106664136"/>
<dbReference type="InterPro" id="IPR044150">
    <property type="entry name" value="HDAC_classIV"/>
</dbReference>
<comment type="catalytic activity">
    <reaction evidence="10">
        <text>N(6)-acetyl-L-lysyl-[histone] + H2O = L-lysyl-[histone] + acetate</text>
        <dbReference type="Rhea" id="RHEA:58196"/>
        <dbReference type="Rhea" id="RHEA-COMP:9845"/>
        <dbReference type="Rhea" id="RHEA-COMP:11338"/>
        <dbReference type="ChEBI" id="CHEBI:15377"/>
        <dbReference type="ChEBI" id="CHEBI:29969"/>
        <dbReference type="ChEBI" id="CHEBI:30089"/>
        <dbReference type="ChEBI" id="CHEBI:61930"/>
        <dbReference type="EC" id="3.5.1.98"/>
    </reaction>
</comment>
<comment type="similarity">
    <text evidence="2">Belongs to the histone deacetylase family.</text>
</comment>
<dbReference type="Gene3D" id="3.40.800.20">
    <property type="entry name" value="Histone deacetylase domain"/>
    <property type="match status" value="1"/>
</dbReference>
<evidence type="ECO:0000256" key="10">
    <source>
        <dbReference type="ARBA" id="ARBA00048287"/>
    </source>
</evidence>
<evidence type="ECO:0000256" key="3">
    <source>
        <dbReference type="ARBA" id="ARBA00012111"/>
    </source>
</evidence>
<dbReference type="OMA" id="EIGFPWS"/>
<evidence type="ECO:0000256" key="9">
    <source>
        <dbReference type="ARBA" id="ARBA00023242"/>
    </source>
</evidence>
<evidence type="ECO:0000256" key="12">
    <source>
        <dbReference type="ARBA" id="ARBA00065154"/>
    </source>
</evidence>
<evidence type="ECO:0000259" key="14">
    <source>
        <dbReference type="Pfam" id="PF00850"/>
    </source>
</evidence>
<dbReference type="PANTHER" id="PTHR10625:SF23">
    <property type="entry name" value="HISTONE DEACETYLASE 11"/>
    <property type="match status" value="1"/>
</dbReference>
<feature type="domain" description="Histone deacetylase" evidence="14">
    <location>
        <begin position="30"/>
        <end position="306"/>
    </location>
</feature>
<sequence>MQSADAHGSKWPIVYSKCYNVSFLGLEKLHPFDARKWGNIFKFLKELLNINEGKIFAPHEATREDLLFVHTKRYLNSLKWGWNVAAIAEIPCLALLPNILTQKCYLRPMRYQTNGSVLAGQLALSHGWAVNIGGGFHHCSKDRGGGFCPYADITLLIENVFKNNSNRAKKAMIIDLDAHQGNGYARDFTGNSNVFIMDVYNSGIYPNDEEAKRAITCKVELHFYTADREYLDLVESNLDSSLKRFHPDIIVYNAGTDILKGDPLGRLSITPAGIIKRDELVFSKAINKGVPIVMLTSGGYCRETAKIIADSIKNLHQLGLINVID</sequence>
<keyword evidence="7" id="KW-0805">Transcription regulation</keyword>
<dbReference type="PRINTS" id="PR01270">
    <property type="entry name" value="HDASUPER"/>
</dbReference>
<dbReference type="CDD" id="cd09993">
    <property type="entry name" value="HDAC_classIV"/>
    <property type="match status" value="1"/>
</dbReference>
<dbReference type="Pfam" id="PF00850">
    <property type="entry name" value="Hist_deacetyl"/>
    <property type="match status" value="1"/>
</dbReference>
<comment type="subcellular location">
    <subcellularLocation>
        <location evidence="1">Nucleus</location>
    </subcellularLocation>
</comment>
<evidence type="ECO:0000256" key="13">
    <source>
        <dbReference type="ARBA" id="ARBA00072450"/>
    </source>
</evidence>
<dbReference type="EC" id="3.5.1.98" evidence="3"/>
<dbReference type="GO" id="GO:0000118">
    <property type="term" value="C:histone deacetylase complex"/>
    <property type="evidence" value="ECO:0007669"/>
    <property type="project" value="TreeGrafter"/>
</dbReference>
<keyword evidence="6" id="KW-0156">Chromatin regulator</keyword>
<dbReference type="AlphaFoldDB" id="A0A8I6TCY6"/>
<evidence type="ECO:0000256" key="6">
    <source>
        <dbReference type="ARBA" id="ARBA00022853"/>
    </source>
</evidence>
<evidence type="ECO:0000256" key="8">
    <source>
        <dbReference type="ARBA" id="ARBA00023163"/>
    </source>
</evidence>
<dbReference type="InterPro" id="IPR023801">
    <property type="entry name" value="His_deacetylse_dom"/>
</dbReference>
<comment type="function">
    <text evidence="11">Responsible for the deacetylation of lysine residues on the N-terminal part of the core histones (H2A, H2B, H3 and H4). Histone deacetylation gives a tag for epigenetic repression and plays an important role in transcriptional regulation, cell cycle progression and developmental events. Histone deacetylases act via the formation of large multiprotein complexes.</text>
</comment>
<evidence type="ECO:0000313" key="15">
    <source>
        <dbReference type="EnsemblMetazoa" id="XP_014245065.1"/>
    </source>
</evidence>
<dbReference type="RefSeq" id="XP_014245065.1">
    <property type="nucleotide sequence ID" value="XM_014389579.2"/>
</dbReference>
<protein>
    <recommendedName>
        <fullName evidence="13">Histone deacetylase 11</fullName>
        <ecNumber evidence="3">3.5.1.98</ecNumber>
    </recommendedName>
</protein>
<keyword evidence="16" id="KW-1185">Reference proteome</keyword>
<evidence type="ECO:0000313" key="16">
    <source>
        <dbReference type="Proteomes" id="UP000494040"/>
    </source>
</evidence>
<dbReference type="FunFam" id="3.40.800.20:FF:000009">
    <property type="entry name" value="Histone deacetylase 11"/>
    <property type="match status" value="1"/>
</dbReference>
<evidence type="ECO:0000256" key="2">
    <source>
        <dbReference type="ARBA" id="ARBA00005947"/>
    </source>
</evidence>
<evidence type="ECO:0000256" key="5">
    <source>
        <dbReference type="ARBA" id="ARBA00022801"/>
    </source>
</evidence>
<dbReference type="InterPro" id="IPR037138">
    <property type="entry name" value="His_deacetylse_dom_sf"/>
</dbReference>
<keyword evidence="4" id="KW-0678">Repressor</keyword>
<accession>A0A8I6TCY6</accession>
<proteinExistence type="inferred from homology"/>
<dbReference type="EnsemblMetazoa" id="XM_014389579.2">
    <property type="protein sequence ID" value="XP_014245065.1"/>
    <property type="gene ID" value="LOC106664136"/>
</dbReference>
<dbReference type="SUPFAM" id="SSF52768">
    <property type="entry name" value="Arginase/deacetylase"/>
    <property type="match status" value="1"/>
</dbReference>
<keyword evidence="8" id="KW-0804">Transcription</keyword>
<evidence type="ECO:0000256" key="4">
    <source>
        <dbReference type="ARBA" id="ARBA00022491"/>
    </source>
</evidence>